<geneLocation type="plasmid" evidence="2 3">
    <name>lp54</name>
</geneLocation>
<evidence type="ECO:0008006" key="4">
    <source>
        <dbReference type="Google" id="ProtNLM"/>
    </source>
</evidence>
<protein>
    <recommendedName>
        <fullName evidence="4">Lipoprotein</fullName>
    </recommendedName>
</protein>
<keyword evidence="1" id="KW-0812">Transmembrane</keyword>
<reference evidence="3" key="1">
    <citation type="submission" date="2018-04" db="EMBL/GenBank/DDBJ databases">
        <title>Whole Genome Assembly of Borrelia bavariensis PBi.</title>
        <authorList>
            <person name="Margos G."/>
        </authorList>
    </citation>
    <scope>NUCLEOTIDE SEQUENCE [LARGE SCALE GENOMIC DNA]</scope>
    <source>
        <strain evidence="3">PBi</strain>
        <plasmid evidence="3">lp54</plasmid>
    </source>
</reference>
<keyword evidence="3" id="KW-1185">Reference proteome</keyword>
<evidence type="ECO:0000313" key="3">
    <source>
        <dbReference type="Proteomes" id="UP000274630"/>
    </source>
</evidence>
<dbReference type="RefSeq" id="WP_044007978.1">
    <property type="nucleotide sequence ID" value="NC_006129.1"/>
</dbReference>
<keyword evidence="2" id="KW-0614">Plasmid</keyword>
<organism evidence="2 3">
    <name type="scientific">Borrelia garinii subsp. bavariensis (strain ATCC BAA-2496 / DSM 23469 / PBi)</name>
    <name type="common">Borreliella bavariensis</name>
    <dbReference type="NCBI Taxonomy" id="290434"/>
    <lineage>
        <taxon>Bacteria</taxon>
        <taxon>Pseudomonadati</taxon>
        <taxon>Spirochaetota</taxon>
        <taxon>Spirochaetia</taxon>
        <taxon>Spirochaetales</taxon>
        <taxon>Borreliaceae</taxon>
        <taxon>Borreliella</taxon>
    </lineage>
</organism>
<proteinExistence type="predicted"/>
<keyword evidence="1" id="KW-0472">Membrane</keyword>
<accession>A0ABN5RF81</accession>
<name>A0ABN5RF81_BORGP</name>
<gene>
    <name evidence="2" type="ORF">DB299_04510</name>
</gene>
<dbReference type="EMBL" id="CP028873">
    <property type="protein sequence ID" value="AZA27163.1"/>
    <property type="molecule type" value="Genomic_DNA"/>
</dbReference>
<feature type="transmembrane region" description="Helical" evidence="1">
    <location>
        <begin position="6"/>
        <end position="26"/>
    </location>
</feature>
<evidence type="ECO:0000256" key="1">
    <source>
        <dbReference type="SAM" id="Phobius"/>
    </source>
</evidence>
<sequence length="139" mass="16059">MKSRFFFIYLSPALIFMFSCSGFLTLEGKERSSFTDKQRISVLETIKNHYNGDSEKISRVDKYFDRLEDSQRDVVLQLFSAGFDYINAKESEPTDSANRSANLAALKSDFESKLKKLNYTEQDFEKLADDLNKFVESSN</sequence>
<evidence type="ECO:0000313" key="2">
    <source>
        <dbReference type="EMBL" id="AZA27163.1"/>
    </source>
</evidence>
<dbReference type="GeneID" id="45161691"/>
<dbReference type="PROSITE" id="PS51257">
    <property type="entry name" value="PROKAR_LIPOPROTEIN"/>
    <property type="match status" value="1"/>
</dbReference>
<dbReference type="Proteomes" id="UP000274630">
    <property type="component" value="Plasmid lp54"/>
</dbReference>
<keyword evidence="1" id="KW-1133">Transmembrane helix</keyword>